<organism evidence="1 2">
    <name type="scientific">Aspergillus aculeatinus CBS 121060</name>
    <dbReference type="NCBI Taxonomy" id="1448322"/>
    <lineage>
        <taxon>Eukaryota</taxon>
        <taxon>Fungi</taxon>
        <taxon>Dikarya</taxon>
        <taxon>Ascomycota</taxon>
        <taxon>Pezizomycotina</taxon>
        <taxon>Eurotiomycetes</taxon>
        <taxon>Eurotiomycetidae</taxon>
        <taxon>Eurotiales</taxon>
        <taxon>Aspergillaceae</taxon>
        <taxon>Aspergillus</taxon>
        <taxon>Aspergillus subgen. Circumdati</taxon>
    </lineage>
</organism>
<sequence length="503" mass="56304">MLIIGLTGSIATGKSTVSSLLSSPPYSLPIIDTDLLARKVVEPGTEGYKAIVNYFGPTTPDLLLPPSPDSPSSSSPNDTLPPTSESAPRPLNRLALGRRVFGTTEDRKRDRMILNKIVHPLVRREVYKALAYYYVRGHWAVVLDVPLLFESGMDLICGTVVVVGVRDPAVQMQRLRARDPHLSVEEAENRVRSQGDVVSKAARAEWRGRRRGLVVWNDGDKRQLEGEVRRALDVVQASSPRWWAWVLLVLPPVGVVAALWNLERRVSLSMLAANHMGLCGLTPDYESWVESRNGRLRSLRRQQDPTATRILLPPGYVIQSVREAEASSSHSSVRERVASDPARAKTNLHIEIQKSPRPDERHEEAAPKPQSKCHLEAPRILTLERMPNGLYKVRRPHHSNESSIIDIRASRNLKKPTALPSHRDKSTWTGPSRRDVIVINSSHSRQPSSKTSSRRSGEAGRGTPVESPRRVRFYRTADDDNVPDNETVNGKVSSWLLQDDEFW</sequence>
<protein>
    <submittedName>
        <fullName evidence="1">CoaE-domain-containing protein</fullName>
    </submittedName>
</protein>
<keyword evidence="2" id="KW-1185">Reference proteome</keyword>
<dbReference type="EMBL" id="KZ824941">
    <property type="protein sequence ID" value="RAH73008.1"/>
    <property type="molecule type" value="Genomic_DNA"/>
</dbReference>
<accession>A0ACD1HH94</accession>
<reference evidence="1" key="1">
    <citation type="submission" date="2018-02" db="EMBL/GenBank/DDBJ databases">
        <title>The genomes of Aspergillus section Nigri reveals drivers in fungal speciation.</title>
        <authorList>
            <consortium name="DOE Joint Genome Institute"/>
            <person name="Vesth T.C."/>
            <person name="Nybo J."/>
            <person name="Theobald S."/>
            <person name="Brandl J."/>
            <person name="Frisvad J.C."/>
            <person name="Nielsen K.F."/>
            <person name="Lyhne E.K."/>
            <person name="Kogle M.E."/>
            <person name="Kuo A."/>
            <person name="Riley R."/>
            <person name="Clum A."/>
            <person name="Nolan M."/>
            <person name="Lipzen A."/>
            <person name="Salamov A."/>
            <person name="Henrissat B."/>
            <person name="Wiebenga A."/>
            <person name="De vries R.P."/>
            <person name="Grigoriev I.V."/>
            <person name="Mortensen U.H."/>
            <person name="Andersen M.R."/>
            <person name="Baker S.E."/>
        </authorList>
    </citation>
    <scope>NUCLEOTIDE SEQUENCE</scope>
    <source>
        <strain evidence="1">CBS 121060</strain>
    </source>
</reference>
<name>A0ACD1HH94_9EURO</name>
<evidence type="ECO:0000313" key="2">
    <source>
        <dbReference type="Proteomes" id="UP000249661"/>
    </source>
</evidence>
<gene>
    <name evidence="1" type="ORF">BO66DRAFT_469220</name>
</gene>
<dbReference type="Proteomes" id="UP000249661">
    <property type="component" value="Unassembled WGS sequence"/>
</dbReference>
<proteinExistence type="predicted"/>
<evidence type="ECO:0000313" key="1">
    <source>
        <dbReference type="EMBL" id="RAH73008.1"/>
    </source>
</evidence>